<evidence type="ECO:0000256" key="1">
    <source>
        <dbReference type="SAM" id="Coils"/>
    </source>
</evidence>
<gene>
    <name evidence="3" type="ORF">GM173_10405</name>
</gene>
<keyword evidence="2" id="KW-1133">Transmembrane helix</keyword>
<dbReference type="EMBL" id="WOFE01000004">
    <property type="protein sequence ID" value="MBM5571987.1"/>
    <property type="molecule type" value="Genomic_DNA"/>
</dbReference>
<dbReference type="Pfam" id="PF20567">
    <property type="entry name" value="DUF6776"/>
    <property type="match status" value="1"/>
</dbReference>
<keyword evidence="4" id="KW-1185">Reference proteome</keyword>
<keyword evidence="2" id="KW-0812">Transmembrane</keyword>
<evidence type="ECO:0000313" key="4">
    <source>
        <dbReference type="Proteomes" id="UP001195660"/>
    </source>
</evidence>
<proteinExistence type="predicted"/>
<protein>
    <submittedName>
        <fullName evidence="3">Uncharacterized protein</fullName>
    </submittedName>
</protein>
<keyword evidence="2" id="KW-0472">Membrane</keyword>
<evidence type="ECO:0000313" key="3">
    <source>
        <dbReference type="EMBL" id="MBM5571987.1"/>
    </source>
</evidence>
<dbReference type="InterPro" id="IPR046703">
    <property type="entry name" value="DUF6776"/>
</dbReference>
<dbReference type="RefSeq" id="WP_203571320.1">
    <property type="nucleotide sequence ID" value="NZ_WOFE01000004.1"/>
</dbReference>
<comment type="caution">
    <text evidence="3">The sequence shown here is derived from an EMBL/GenBank/DDBJ whole genome shotgun (WGS) entry which is preliminary data.</text>
</comment>
<feature type="coiled-coil region" evidence="1">
    <location>
        <begin position="64"/>
        <end position="119"/>
    </location>
</feature>
<keyword evidence="1" id="KW-0175">Coiled coil</keyword>
<reference evidence="3 4" key="1">
    <citation type="submission" date="2019-11" db="EMBL/GenBank/DDBJ databases">
        <title>Novel Deefgea species.</title>
        <authorList>
            <person name="Han J.-H."/>
        </authorList>
    </citation>
    <scope>NUCLEOTIDE SEQUENCE [LARGE SCALE GENOMIC DNA]</scope>
    <source>
        <strain evidence="3 4">LMG 24817</strain>
    </source>
</reference>
<name>A0ABS2CD64_9NEIS</name>
<accession>A0ABS2CD64</accession>
<evidence type="ECO:0000256" key="2">
    <source>
        <dbReference type="SAM" id="Phobius"/>
    </source>
</evidence>
<sequence length="240" mass="26988">MPIKRLYRLQRARLTATPLALRPQLGFKARLLRYLILLGVLLLAAYIGMRYGQYQQEMALAKNAQAKQNQIQSNQQRLATLEQEKALLTQQLTVIGAERDALKRDLSTLQQDAAVTRETLSFFESLLQSNDRSRLASFVACDLQMRATDRLGYRLLLVQGTDKTTELSGRLLLSLQFVVDGKKQTLTLGDEQSPVLAVKHYHRAEGEFNLPENAAGPMLMDVRFVEAAGKKVLASCQKKI</sequence>
<feature type="transmembrane region" description="Helical" evidence="2">
    <location>
        <begin position="31"/>
        <end position="49"/>
    </location>
</feature>
<organism evidence="3 4">
    <name type="scientific">Deefgea chitinilytica</name>
    <dbReference type="NCBI Taxonomy" id="570276"/>
    <lineage>
        <taxon>Bacteria</taxon>
        <taxon>Pseudomonadati</taxon>
        <taxon>Pseudomonadota</taxon>
        <taxon>Betaproteobacteria</taxon>
        <taxon>Neisseriales</taxon>
        <taxon>Chitinibacteraceae</taxon>
        <taxon>Deefgea</taxon>
    </lineage>
</organism>
<dbReference type="Proteomes" id="UP001195660">
    <property type="component" value="Unassembled WGS sequence"/>
</dbReference>